<evidence type="ECO:0000313" key="4">
    <source>
        <dbReference type="Proteomes" id="UP001175353"/>
    </source>
</evidence>
<keyword evidence="4" id="KW-1185">Reference proteome</keyword>
<name>A0AAN6H211_9PEZI</name>
<protein>
    <submittedName>
        <fullName evidence="3">Uncharacterized protein</fullName>
    </submittedName>
</protein>
<evidence type="ECO:0000256" key="1">
    <source>
        <dbReference type="SAM" id="Coils"/>
    </source>
</evidence>
<feature type="coiled-coil region" evidence="1">
    <location>
        <begin position="150"/>
        <end position="177"/>
    </location>
</feature>
<dbReference type="Proteomes" id="UP001175353">
    <property type="component" value="Unassembled WGS sequence"/>
</dbReference>
<proteinExistence type="predicted"/>
<reference evidence="3" key="1">
    <citation type="submission" date="2023-06" db="EMBL/GenBank/DDBJ databases">
        <title>Black Yeasts Isolated from many extreme environments.</title>
        <authorList>
            <person name="Coleine C."/>
            <person name="Stajich J.E."/>
            <person name="Selbmann L."/>
        </authorList>
    </citation>
    <scope>NUCLEOTIDE SEQUENCE</scope>
    <source>
        <strain evidence="3">CCFEE 5200</strain>
    </source>
</reference>
<organism evidence="3 4">
    <name type="scientific">Friedmanniomyces endolithicus</name>
    <dbReference type="NCBI Taxonomy" id="329885"/>
    <lineage>
        <taxon>Eukaryota</taxon>
        <taxon>Fungi</taxon>
        <taxon>Dikarya</taxon>
        <taxon>Ascomycota</taxon>
        <taxon>Pezizomycotina</taxon>
        <taxon>Dothideomycetes</taxon>
        <taxon>Dothideomycetidae</taxon>
        <taxon>Mycosphaerellales</taxon>
        <taxon>Teratosphaeriaceae</taxon>
        <taxon>Friedmanniomyces</taxon>
    </lineage>
</organism>
<dbReference type="EMBL" id="JAUJLE010000561">
    <property type="protein sequence ID" value="KAK0953281.1"/>
    <property type="molecule type" value="Genomic_DNA"/>
</dbReference>
<dbReference type="AlphaFoldDB" id="A0AAN6H211"/>
<keyword evidence="1" id="KW-0175">Coiled coil</keyword>
<evidence type="ECO:0000313" key="3">
    <source>
        <dbReference type="EMBL" id="KAK0953281.1"/>
    </source>
</evidence>
<accession>A0AAN6H211</accession>
<evidence type="ECO:0000256" key="2">
    <source>
        <dbReference type="SAM" id="MobiDB-lite"/>
    </source>
</evidence>
<gene>
    <name evidence="3" type="ORF">LTR91_023937</name>
</gene>
<sequence>MPSTASLNPGGQVFESVFKEAWKLFGEHEYPKANELCLWLIMQSDCGRLHRAGAHLILAHSPDQYVHHAKEALRLYEALHVDSESEPTEKQRRSKATLIAAARAALKKAEADAKVYADAGDGEEDELDEEELKNIIEEDVERVVARMDKEQAAMLEAETALEARAEAEAEIEALEGDAADRVMMEEALRGDDGRIVVDEPEEEEEEEALTSDPLPVMLTPPPSSQQALG</sequence>
<feature type="compositionally biased region" description="Acidic residues" evidence="2">
    <location>
        <begin position="198"/>
        <end position="209"/>
    </location>
</feature>
<feature type="region of interest" description="Disordered" evidence="2">
    <location>
        <begin position="189"/>
        <end position="229"/>
    </location>
</feature>
<comment type="caution">
    <text evidence="3">The sequence shown here is derived from an EMBL/GenBank/DDBJ whole genome shotgun (WGS) entry which is preliminary data.</text>
</comment>